<feature type="domain" description="Glycoside hydrolase family 57 N-terminal" evidence="3">
    <location>
        <begin position="25"/>
        <end position="277"/>
    </location>
</feature>
<dbReference type="InterPro" id="IPR011013">
    <property type="entry name" value="Gal_mutarotase_sf_dom"/>
</dbReference>
<dbReference type="Pfam" id="PF03065">
    <property type="entry name" value="Glyco_hydro_57"/>
    <property type="match status" value="1"/>
</dbReference>
<feature type="domain" description="Alpha-amylase/4-alpha-glucanotransferase central" evidence="4">
    <location>
        <begin position="319"/>
        <end position="397"/>
    </location>
</feature>
<dbReference type="Pfam" id="PF09094">
    <property type="entry name" value="AmyA-A_glucT_m"/>
    <property type="match status" value="1"/>
</dbReference>
<dbReference type="SUPFAM" id="SSF88713">
    <property type="entry name" value="Glycoside hydrolase/deacetylase"/>
    <property type="match status" value="1"/>
</dbReference>
<dbReference type="InterPro" id="IPR004300">
    <property type="entry name" value="Glyco_hydro_57_N"/>
</dbReference>
<gene>
    <name evidence="6" type="ORF">E6H02_03985</name>
</gene>
<dbReference type="Gene3D" id="2.70.98.10">
    <property type="match status" value="1"/>
</dbReference>
<reference evidence="6 7" key="1">
    <citation type="journal article" date="2019" name="Nat. Microbiol.">
        <title>Mediterranean grassland soil C-N compound turnover is dependent on rainfall and depth, and is mediated by genomically divergent microorganisms.</title>
        <authorList>
            <person name="Diamond S."/>
            <person name="Andeer P.F."/>
            <person name="Li Z."/>
            <person name="Crits-Christoph A."/>
            <person name="Burstein D."/>
            <person name="Anantharaman K."/>
            <person name="Lane K.R."/>
            <person name="Thomas B.C."/>
            <person name="Pan C."/>
            <person name="Northen T.R."/>
            <person name="Banfield J.F."/>
        </authorList>
    </citation>
    <scope>NUCLEOTIDE SEQUENCE [LARGE SCALE GENOMIC DNA]</scope>
    <source>
        <strain evidence="6">NP_5</strain>
    </source>
</reference>
<dbReference type="InterPro" id="IPR015179">
    <property type="entry name" value="A-amylase/a-glucTrfase_C"/>
</dbReference>
<evidence type="ECO:0000313" key="6">
    <source>
        <dbReference type="EMBL" id="TMJ14107.1"/>
    </source>
</evidence>
<evidence type="ECO:0000259" key="4">
    <source>
        <dbReference type="Pfam" id="PF09094"/>
    </source>
</evidence>
<organism evidence="6 7">
    <name type="scientific">Candidatus Segetimicrobium genomatis</name>
    <dbReference type="NCBI Taxonomy" id="2569760"/>
    <lineage>
        <taxon>Bacteria</taxon>
        <taxon>Bacillati</taxon>
        <taxon>Candidatus Sysuimicrobiota</taxon>
        <taxon>Candidatus Sysuimicrobiia</taxon>
        <taxon>Candidatus Sysuimicrobiales</taxon>
        <taxon>Candidatus Segetimicrobiaceae</taxon>
        <taxon>Candidatus Segetimicrobium</taxon>
    </lineage>
</organism>
<dbReference type="InterPro" id="IPR052046">
    <property type="entry name" value="GH57_Enzymes"/>
</dbReference>
<dbReference type="PANTHER" id="PTHR36306:SF1">
    <property type="entry name" value="ALPHA-AMYLASE-RELATED"/>
    <property type="match status" value="1"/>
</dbReference>
<proteinExistence type="inferred from homology"/>
<dbReference type="GO" id="GO:0005975">
    <property type="term" value="P:carbohydrate metabolic process"/>
    <property type="evidence" value="ECO:0007669"/>
    <property type="project" value="InterPro"/>
</dbReference>
<dbReference type="InterPro" id="IPR028995">
    <property type="entry name" value="Glyco_hydro_57/38_cen_sf"/>
</dbReference>
<sequence>MHPVVLSLAIHNHQPVGNFDHIMTRATDNAYAPLVGALERHPRIRLALHYSGPLLDWLKPHRPDLLRRIRALAARGQVEILTGGYYEPILAAIPDADKRGQIEKLTRTITAEFGSAPEGLWLAERVWEPHLARPIGEAGVRYTIVDDTHFRAVGLEEAHLLGYYITEEAGVPLAIFPSLKRLRYLIPWAPVEEVIGYLRGLAESDVRPDGRGSPLDLALMGDDGEKFGLWPGTRAHCWEGGWIDRFFDALEQAPWIELMPPGEYRRTREPAGRVYLPTASYEEMGEWALPPEQSTRLAHLKHDLETSPWAEVLPFVRGGFWRHFLVKYDEINTLHRLSLRAGGKVHAMTPGPEKTRALEALWAGEGNCPYWHGVFGGVYLPHIRGAAFSHSIAAEAIAEEAAHPRPFALAETADLDGDGRPDVRLATDVLALTVDPGRGGSVVEWDYRPARRHLGNVLTRRREGYHADLIEALASGAARVTEQEGLETIHTTAVRVKQPGLERFLIYDRWRRASLRLHLLPRGTTLEQMWRDQQDDLGGFATGAYAWELDEARGRAAVRLRRAADLGGARVSVERVIEMASGAHGLVHRARIRADGAATAPALLAEEWGLGVFGASGEVWAEAGGRRIPLHEPGALPEAERVTVNETHSGLALTFEPSAPVGIWAFPLITISNSEGGYEQNFQGAVLVLCRPVDLASGQTVEHATRCRIAGRPA</sequence>
<comment type="similarity">
    <text evidence="1">Belongs to the glycosyl hydrolase 57 family.</text>
</comment>
<name>A0A537M2L8_9BACT</name>
<dbReference type="AlphaFoldDB" id="A0A537M2L8"/>
<dbReference type="EMBL" id="VBAM01000126">
    <property type="protein sequence ID" value="TMJ14107.1"/>
    <property type="molecule type" value="Genomic_DNA"/>
</dbReference>
<feature type="domain" description="Alpha-amylase/4-alpha-glucanotransferase C-terminal" evidence="5">
    <location>
        <begin position="414"/>
        <end position="697"/>
    </location>
</feature>
<dbReference type="SUPFAM" id="SSF74650">
    <property type="entry name" value="Galactose mutarotase-like"/>
    <property type="match status" value="1"/>
</dbReference>
<keyword evidence="2" id="KW-0119">Carbohydrate metabolism</keyword>
<dbReference type="Pfam" id="PF09095">
    <property type="entry name" value="AmyA-gluTrfs_C"/>
    <property type="match status" value="1"/>
</dbReference>
<dbReference type="InterPro" id="IPR011330">
    <property type="entry name" value="Glyco_hydro/deAcase_b/a-brl"/>
</dbReference>
<evidence type="ECO:0000313" key="7">
    <source>
        <dbReference type="Proteomes" id="UP000320393"/>
    </source>
</evidence>
<evidence type="ECO:0000256" key="2">
    <source>
        <dbReference type="ARBA" id="ARBA00023277"/>
    </source>
</evidence>
<dbReference type="InterPro" id="IPR015178">
    <property type="entry name" value="A-amylase/a-glucTrfase_central"/>
</dbReference>
<accession>A0A537M2L8</accession>
<evidence type="ECO:0000256" key="1">
    <source>
        <dbReference type="ARBA" id="ARBA00006821"/>
    </source>
</evidence>
<evidence type="ECO:0000259" key="5">
    <source>
        <dbReference type="Pfam" id="PF09095"/>
    </source>
</evidence>
<dbReference type="GO" id="GO:0003824">
    <property type="term" value="F:catalytic activity"/>
    <property type="evidence" value="ECO:0007669"/>
    <property type="project" value="InterPro"/>
</dbReference>
<evidence type="ECO:0000259" key="3">
    <source>
        <dbReference type="Pfam" id="PF03065"/>
    </source>
</evidence>
<dbReference type="PANTHER" id="PTHR36306">
    <property type="entry name" value="ALPHA-AMYLASE-RELATED-RELATED"/>
    <property type="match status" value="1"/>
</dbReference>
<dbReference type="GO" id="GO:0030246">
    <property type="term" value="F:carbohydrate binding"/>
    <property type="evidence" value="ECO:0007669"/>
    <property type="project" value="InterPro"/>
</dbReference>
<comment type="caution">
    <text evidence="6">The sequence shown here is derived from an EMBL/GenBank/DDBJ whole genome shotgun (WGS) entry which is preliminary data.</text>
</comment>
<dbReference type="SUPFAM" id="SSF88688">
    <property type="entry name" value="Families 57/38 glycoside transferase middle domain"/>
    <property type="match status" value="1"/>
</dbReference>
<protein>
    <submittedName>
        <fullName evidence="6">DUF1926 domain-containing protein</fullName>
    </submittedName>
</protein>
<dbReference type="CDD" id="cd10793">
    <property type="entry name" value="GH57N_TLGT_like"/>
    <property type="match status" value="1"/>
</dbReference>
<dbReference type="InterPro" id="IPR014718">
    <property type="entry name" value="GH-type_carb-bd"/>
</dbReference>
<dbReference type="Gene3D" id="3.20.110.20">
    <property type="match status" value="1"/>
</dbReference>
<dbReference type="Proteomes" id="UP000320393">
    <property type="component" value="Unassembled WGS sequence"/>
</dbReference>